<dbReference type="RefSeq" id="WP_309542515.1">
    <property type="nucleotide sequence ID" value="NZ_CP133659.1"/>
</dbReference>
<keyword evidence="2" id="KW-1185">Reference proteome</keyword>
<protein>
    <submittedName>
        <fullName evidence="1">DUF4926 domain-containing protein</fullName>
    </submittedName>
</protein>
<accession>A0ABY9R4G7</accession>
<name>A0ABY9R4G7_9BACT</name>
<gene>
    <name evidence="1" type="ORF">KPS_001255</name>
</gene>
<reference evidence="1" key="1">
    <citation type="submission" date="2023-09" db="EMBL/GenBank/DDBJ databases">
        <authorList>
            <consortium name="CW5 consortium"/>
            <person name="Lu C.-W."/>
        </authorList>
    </citation>
    <scope>NUCLEOTIDE SEQUENCE</scope>
    <source>
        <strain evidence="1">KPS</strain>
    </source>
</reference>
<proteinExistence type="predicted"/>
<dbReference type="Proteomes" id="UP001180616">
    <property type="component" value="Chromosome"/>
</dbReference>
<evidence type="ECO:0000313" key="1">
    <source>
        <dbReference type="EMBL" id="WMW66651.1"/>
    </source>
</evidence>
<dbReference type="EMBL" id="CP133659">
    <property type="protein sequence ID" value="WMW66651.1"/>
    <property type="molecule type" value="Genomic_DNA"/>
</dbReference>
<sequence length="96" mass="10240">MQPQYRELDAVQTLLPVTASDDAAPQGGVHHIPAGTAGTVLAVLGGGAAYEVEFLLREGAYDERGNLVQRPLECLTTVRREQIAPASERKTATARP</sequence>
<evidence type="ECO:0000313" key="2">
    <source>
        <dbReference type="Proteomes" id="UP001180616"/>
    </source>
</evidence>
<organism evidence="1 2">
    <name type="scientific">Nitratidesulfovibrio liaohensis</name>
    <dbReference type="NCBI Taxonomy" id="2604158"/>
    <lineage>
        <taxon>Bacteria</taxon>
        <taxon>Pseudomonadati</taxon>
        <taxon>Thermodesulfobacteriota</taxon>
        <taxon>Desulfovibrionia</taxon>
        <taxon>Desulfovibrionales</taxon>
        <taxon>Desulfovibrionaceae</taxon>
        <taxon>Nitratidesulfovibrio</taxon>
    </lineage>
</organism>